<comment type="subcellular location">
    <subcellularLocation>
        <location evidence="1">Nucleus</location>
    </subcellularLocation>
</comment>
<dbReference type="InterPro" id="IPR051615">
    <property type="entry name" value="Transcr_Regulatory_Elem"/>
</dbReference>
<feature type="domain" description="Zn(2)-C6 fungal-type" evidence="9">
    <location>
        <begin position="43"/>
        <end position="73"/>
    </location>
</feature>
<dbReference type="Proteomes" id="UP000241690">
    <property type="component" value="Unassembled WGS sequence"/>
</dbReference>
<dbReference type="InterPro" id="IPR001138">
    <property type="entry name" value="Zn2Cys6_DnaBD"/>
</dbReference>
<dbReference type="SUPFAM" id="SSF57701">
    <property type="entry name" value="Zn2/Cys6 DNA-binding domain"/>
    <property type="match status" value="1"/>
</dbReference>
<keyword evidence="6" id="KW-0804">Transcription</keyword>
<dbReference type="EMBL" id="KZ679883">
    <property type="protein sequence ID" value="PTB47267.1"/>
    <property type="molecule type" value="Genomic_DNA"/>
</dbReference>
<sequence>MDPAQSDAQVAAADSQPDEQSPSPLPRTRSRRPLVQPRRYGFACANCHARKVKCNGKQPTCRTCQQSGTRCVWRSSAEKQLRDANSRIRMLEEAVQAATRSETPDLDRSREVEEGEAVTQSAATTTSSTTGTGANRSATSPTSGTSAWFQVGLGHNGAVTYNGPTSRFHASALEEHLADEDDPQVSGQSSDKRAIHVEALRCQYELLDTVWMPLIRSKSGFDGFGIDANVCLALLDIYWNWLQPLHNCVYRPCVMMDMAIGGPYYSDFLLRQLIIKSRPKTLNKYKAF</sequence>
<dbReference type="CDD" id="cd00067">
    <property type="entry name" value="GAL4"/>
    <property type="match status" value="1"/>
</dbReference>
<dbReference type="SMART" id="SM00066">
    <property type="entry name" value="GAL4"/>
    <property type="match status" value="1"/>
</dbReference>
<feature type="compositionally biased region" description="Low complexity" evidence="8">
    <location>
        <begin position="1"/>
        <end position="15"/>
    </location>
</feature>
<keyword evidence="2" id="KW-0479">Metal-binding</keyword>
<accession>A0A2T3ZR39</accession>
<evidence type="ECO:0000256" key="2">
    <source>
        <dbReference type="ARBA" id="ARBA00022723"/>
    </source>
</evidence>
<dbReference type="AlphaFoldDB" id="A0A2T3ZR39"/>
<name>A0A2T3ZR39_TRIHA</name>
<dbReference type="Pfam" id="PF00172">
    <property type="entry name" value="Zn_clus"/>
    <property type="match status" value="1"/>
</dbReference>
<keyword evidence="5" id="KW-0238">DNA-binding</keyword>
<dbReference type="GO" id="GO:0000981">
    <property type="term" value="F:DNA-binding transcription factor activity, RNA polymerase II-specific"/>
    <property type="evidence" value="ECO:0007669"/>
    <property type="project" value="InterPro"/>
</dbReference>
<feature type="region of interest" description="Disordered" evidence="8">
    <location>
        <begin position="1"/>
        <end position="34"/>
    </location>
</feature>
<dbReference type="RefSeq" id="XP_024766944.1">
    <property type="nucleotide sequence ID" value="XM_024912052.1"/>
</dbReference>
<dbReference type="PANTHER" id="PTHR31313">
    <property type="entry name" value="TY1 ENHANCER ACTIVATOR"/>
    <property type="match status" value="1"/>
</dbReference>
<proteinExistence type="predicted"/>
<evidence type="ECO:0000256" key="4">
    <source>
        <dbReference type="ARBA" id="ARBA00023015"/>
    </source>
</evidence>
<evidence type="ECO:0000313" key="11">
    <source>
        <dbReference type="Proteomes" id="UP000241690"/>
    </source>
</evidence>
<keyword evidence="7" id="KW-0539">Nucleus</keyword>
<dbReference type="PROSITE" id="PS00463">
    <property type="entry name" value="ZN2_CY6_FUNGAL_1"/>
    <property type="match status" value="1"/>
</dbReference>
<evidence type="ECO:0000256" key="7">
    <source>
        <dbReference type="ARBA" id="ARBA00023242"/>
    </source>
</evidence>
<dbReference type="GO" id="GO:0008270">
    <property type="term" value="F:zinc ion binding"/>
    <property type="evidence" value="ECO:0007669"/>
    <property type="project" value="InterPro"/>
</dbReference>
<organism evidence="10 11">
    <name type="scientific">Trichoderma harzianum CBS 226.95</name>
    <dbReference type="NCBI Taxonomy" id="983964"/>
    <lineage>
        <taxon>Eukaryota</taxon>
        <taxon>Fungi</taxon>
        <taxon>Dikarya</taxon>
        <taxon>Ascomycota</taxon>
        <taxon>Pezizomycotina</taxon>
        <taxon>Sordariomycetes</taxon>
        <taxon>Hypocreomycetidae</taxon>
        <taxon>Hypocreales</taxon>
        <taxon>Hypocreaceae</taxon>
        <taxon>Trichoderma</taxon>
    </lineage>
</organism>
<feature type="compositionally biased region" description="Basic and acidic residues" evidence="8">
    <location>
        <begin position="102"/>
        <end position="112"/>
    </location>
</feature>
<dbReference type="GeneID" id="36620611"/>
<protein>
    <recommendedName>
        <fullName evidence="9">Zn(2)-C6 fungal-type domain-containing protein</fullName>
    </recommendedName>
</protein>
<dbReference type="PANTHER" id="PTHR31313:SF85">
    <property type="entry name" value="ZN(II)2CYS6 TRANSCRIPTION FACTOR (EUROFUNG)"/>
    <property type="match status" value="1"/>
</dbReference>
<feature type="compositionally biased region" description="Low complexity" evidence="8">
    <location>
        <begin position="117"/>
        <end position="140"/>
    </location>
</feature>
<evidence type="ECO:0000256" key="1">
    <source>
        <dbReference type="ARBA" id="ARBA00004123"/>
    </source>
</evidence>
<dbReference type="InterPro" id="IPR036864">
    <property type="entry name" value="Zn2-C6_fun-type_DNA-bd_sf"/>
</dbReference>
<evidence type="ECO:0000259" key="9">
    <source>
        <dbReference type="PROSITE" id="PS50048"/>
    </source>
</evidence>
<dbReference type="GO" id="GO:0003677">
    <property type="term" value="F:DNA binding"/>
    <property type="evidence" value="ECO:0007669"/>
    <property type="project" value="UniProtKB-KW"/>
</dbReference>
<dbReference type="GO" id="GO:0005634">
    <property type="term" value="C:nucleus"/>
    <property type="evidence" value="ECO:0007669"/>
    <property type="project" value="UniProtKB-SubCell"/>
</dbReference>
<keyword evidence="11" id="KW-1185">Reference proteome</keyword>
<feature type="region of interest" description="Disordered" evidence="8">
    <location>
        <begin position="95"/>
        <end position="142"/>
    </location>
</feature>
<evidence type="ECO:0000256" key="6">
    <source>
        <dbReference type="ARBA" id="ARBA00023163"/>
    </source>
</evidence>
<dbReference type="STRING" id="983964.A0A2T3ZR39"/>
<evidence type="ECO:0000313" key="10">
    <source>
        <dbReference type="EMBL" id="PTB47267.1"/>
    </source>
</evidence>
<keyword evidence="4" id="KW-0805">Transcription regulation</keyword>
<dbReference type="PROSITE" id="PS50048">
    <property type="entry name" value="ZN2_CY6_FUNGAL_2"/>
    <property type="match status" value="1"/>
</dbReference>
<evidence type="ECO:0000256" key="5">
    <source>
        <dbReference type="ARBA" id="ARBA00023125"/>
    </source>
</evidence>
<dbReference type="Gene3D" id="4.10.240.10">
    <property type="entry name" value="Zn(2)-C6 fungal-type DNA-binding domain"/>
    <property type="match status" value="1"/>
</dbReference>
<gene>
    <name evidence="10" type="ORF">M431DRAFT_11897</name>
</gene>
<reference evidence="10 11" key="1">
    <citation type="submission" date="2016-07" db="EMBL/GenBank/DDBJ databases">
        <title>Multiple horizontal gene transfer events from other fungi enriched the ability of initially mycotrophic Trichoderma (Ascomycota) to feed on dead plant biomass.</title>
        <authorList>
            <consortium name="DOE Joint Genome Institute"/>
            <person name="Aerts A."/>
            <person name="Atanasova L."/>
            <person name="Chenthamara K."/>
            <person name="Zhang J."/>
            <person name="Grujic M."/>
            <person name="Henrissat B."/>
            <person name="Kuo A."/>
            <person name="Salamov A."/>
            <person name="Lipzen A."/>
            <person name="Labutti K."/>
            <person name="Barry K."/>
            <person name="Miao Y."/>
            <person name="Rahimi M.J."/>
            <person name="Shen Q."/>
            <person name="Grigoriev I.V."/>
            <person name="Kubicek C.P."/>
            <person name="Druzhinina I.S."/>
        </authorList>
    </citation>
    <scope>NUCLEOTIDE SEQUENCE [LARGE SCALE GENOMIC DNA]</scope>
    <source>
        <strain evidence="10 11">CBS 226.95</strain>
    </source>
</reference>
<evidence type="ECO:0000256" key="8">
    <source>
        <dbReference type="SAM" id="MobiDB-lite"/>
    </source>
</evidence>
<keyword evidence="3" id="KW-0862">Zinc</keyword>
<evidence type="ECO:0000256" key="3">
    <source>
        <dbReference type="ARBA" id="ARBA00022833"/>
    </source>
</evidence>